<dbReference type="AlphaFoldDB" id="A0A1F6T4T1"/>
<keyword evidence="5" id="KW-0418">Kinase</keyword>
<dbReference type="Gene3D" id="6.10.250.690">
    <property type="match status" value="1"/>
</dbReference>
<dbReference type="PANTHER" id="PTHR43547:SF2">
    <property type="entry name" value="HYBRID SIGNAL TRANSDUCTION HISTIDINE KINASE C"/>
    <property type="match status" value="1"/>
</dbReference>
<dbReference type="PRINTS" id="PR00344">
    <property type="entry name" value="BCTRLSENSOR"/>
</dbReference>
<dbReference type="SMART" id="SM00387">
    <property type="entry name" value="HATPase_c"/>
    <property type="match status" value="1"/>
</dbReference>
<dbReference type="InterPro" id="IPR005467">
    <property type="entry name" value="His_kinase_dom"/>
</dbReference>
<dbReference type="EC" id="2.7.13.3" evidence="2"/>
<dbReference type="CDD" id="cd17574">
    <property type="entry name" value="REC_OmpR"/>
    <property type="match status" value="1"/>
</dbReference>
<dbReference type="SUPFAM" id="SSF52172">
    <property type="entry name" value="CheY-like"/>
    <property type="match status" value="1"/>
</dbReference>
<dbReference type="CDD" id="cd00075">
    <property type="entry name" value="HATPase"/>
    <property type="match status" value="1"/>
</dbReference>
<dbReference type="InterPro" id="IPR001789">
    <property type="entry name" value="Sig_transdc_resp-reg_receiver"/>
</dbReference>
<feature type="domain" description="Response regulatory" evidence="9">
    <location>
        <begin position="25"/>
        <end position="141"/>
    </location>
</feature>
<evidence type="ECO:0000259" key="9">
    <source>
        <dbReference type="PROSITE" id="PS50110"/>
    </source>
</evidence>
<dbReference type="PROSITE" id="PS50109">
    <property type="entry name" value="HIS_KIN"/>
    <property type="match status" value="1"/>
</dbReference>
<dbReference type="Gene3D" id="3.30.565.10">
    <property type="entry name" value="Histidine kinase-like ATPase, C-terminal domain"/>
    <property type="match status" value="1"/>
</dbReference>
<dbReference type="Proteomes" id="UP000178379">
    <property type="component" value="Unassembled WGS sequence"/>
</dbReference>
<sequence length="376" mass="41537">MSKTNLEEARNLRPPEGHAPSGQGRLLIVDDSSGVRDVLAIKLQREGYVVSTAENAHDALALLEGRSFDLMLLDIRLPDMSGLTLLRQLREKQNLLDMPIIMVSGLDQPEDVVSALRDGANDYVTKPFDLGIVLARVRTQLALKELKQAKDRFLQIASHDLKKPIMLVLDIARQLRLESKPGSPRTDDEHSSLSFIIETGEYMQGIVEDLLNWGALREGRLRLTTLPTDLGAVVRQAVTRNSVYASSKRIGLKMEFTNNIPTILADDSRIMQVLENLIGNAIKFSPEDKTITVRTFRNGDSLTCEISDQGPGIPDAEREKLFVAYSRLSNRPTGGETSSGLGLAICREMIHLHGGEIGARNNPDAGATFWFTLPCD</sequence>
<evidence type="ECO:0000256" key="6">
    <source>
        <dbReference type="PROSITE-ProRule" id="PRU00169"/>
    </source>
</evidence>
<dbReference type="CDD" id="cd00082">
    <property type="entry name" value="HisKA"/>
    <property type="match status" value="1"/>
</dbReference>
<dbReference type="SMART" id="SM00448">
    <property type="entry name" value="REC"/>
    <property type="match status" value="1"/>
</dbReference>
<dbReference type="InterPro" id="IPR003594">
    <property type="entry name" value="HATPase_dom"/>
</dbReference>
<feature type="compositionally biased region" description="Basic and acidic residues" evidence="7">
    <location>
        <begin position="1"/>
        <end position="16"/>
    </location>
</feature>
<proteinExistence type="predicted"/>
<comment type="caution">
    <text evidence="10">The sequence shown here is derived from an EMBL/GenBank/DDBJ whole genome shotgun (WGS) entry which is preliminary data.</text>
</comment>
<dbReference type="Gene3D" id="1.10.287.130">
    <property type="match status" value="1"/>
</dbReference>
<comment type="catalytic activity">
    <reaction evidence="1">
        <text>ATP + protein L-histidine = ADP + protein N-phospho-L-histidine.</text>
        <dbReference type="EC" id="2.7.13.3"/>
    </reaction>
</comment>
<dbReference type="Pfam" id="PF00072">
    <property type="entry name" value="Response_reg"/>
    <property type="match status" value="1"/>
</dbReference>
<gene>
    <name evidence="10" type="ORF">A2140_10730</name>
</gene>
<dbReference type="Pfam" id="PF02518">
    <property type="entry name" value="HATPase_c"/>
    <property type="match status" value="1"/>
</dbReference>
<dbReference type="GO" id="GO:0000155">
    <property type="term" value="F:phosphorelay sensor kinase activity"/>
    <property type="evidence" value="ECO:0007669"/>
    <property type="project" value="InterPro"/>
</dbReference>
<dbReference type="STRING" id="1817756.A2140_10730"/>
<evidence type="ECO:0000256" key="2">
    <source>
        <dbReference type="ARBA" id="ARBA00012438"/>
    </source>
</evidence>
<dbReference type="Gene3D" id="3.40.50.2300">
    <property type="match status" value="1"/>
</dbReference>
<dbReference type="InterPro" id="IPR036890">
    <property type="entry name" value="HATPase_C_sf"/>
</dbReference>
<evidence type="ECO:0000259" key="8">
    <source>
        <dbReference type="PROSITE" id="PS50109"/>
    </source>
</evidence>
<dbReference type="PROSITE" id="PS50110">
    <property type="entry name" value="RESPONSE_REGULATORY"/>
    <property type="match status" value="1"/>
</dbReference>
<dbReference type="EMBL" id="MFSQ01000063">
    <property type="protein sequence ID" value="OGI40148.1"/>
    <property type="molecule type" value="Genomic_DNA"/>
</dbReference>
<keyword evidence="3 6" id="KW-0597">Phosphoprotein</keyword>
<evidence type="ECO:0000256" key="5">
    <source>
        <dbReference type="ARBA" id="ARBA00022777"/>
    </source>
</evidence>
<evidence type="ECO:0000256" key="1">
    <source>
        <dbReference type="ARBA" id="ARBA00000085"/>
    </source>
</evidence>
<feature type="region of interest" description="Disordered" evidence="7">
    <location>
        <begin position="1"/>
        <end position="24"/>
    </location>
</feature>
<dbReference type="PANTHER" id="PTHR43547">
    <property type="entry name" value="TWO-COMPONENT HISTIDINE KINASE"/>
    <property type="match status" value="1"/>
</dbReference>
<feature type="modified residue" description="4-aspartylphosphate" evidence="6">
    <location>
        <position position="74"/>
    </location>
</feature>
<accession>A0A1F6T4T1</accession>
<evidence type="ECO:0000313" key="10">
    <source>
        <dbReference type="EMBL" id="OGI40148.1"/>
    </source>
</evidence>
<reference evidence="10 11" key="1">
    <citation type="journal article" date="2016" name="Nat. Commun.">
        <title>Thousands of microbial genomes shed light on interconnected biogeochemical processes in an aquifer system.</title>
        <authorList>
            <person name="Anantharaman K."/>
            <person name="Brown C.T."/>
            <person name="Hug L.A."/>
            <person name="Sharon I."/>
            <person name="Castelle C.J."/>
            <person name="Probst A.J."/>
            <person name="Thomas B.C."/>
            <person name="Singh A."/>
            <person name="Wilkins M.J."/>
            <person name="Karaoz U."/>
            <person name="Brodie E.L."/>
            <person name="Williams K.H."/>
            <person name="Hubbard S.S."/>
            <person name="Banfield J.F."/>
        </authorList>
    </citation>
    <scope>NUCLEOTIDE SEQUENCE [LARGE SCALE GENOMIC DNA]</scope>
</reference>
<keyword evidence="4" id="KW-0808">Transferase</keyword>
<dbReference type="SUPFAM" id="SSF47384">
    <property type="entry name" value="Homodimeric domain of signal transducing histidine kinase"/>
    <property type="match status" value="1"/>
</dbReference>
<protein>
    <recommendedName>
        <fullName evidence="2">histidine kinase</fullName>
        <ecNumber evidence="2">2.7.13.3</ecNumber>
    </recommendedName>
</protein>
<dbReference type="FunFam" id="3.30.565.10:FF:000006">
    <property type="entry name" value="Sensor histidine kinase WalK"/>
    <property type="match status" value="1"/>
</dbReference>
<dbReference type="InterPro" id="IPR011006">
    <property type="entry name" value="CheY-like_superfamily"/>
</dbReference>
<evidence type="ECO:0000256" key="3">
    <source>
        <dbReference type="ARBA" id="ARBA00022553"/>
    </source>
</evidence>
<name>A0A1F6T4T1_9PROT</name>
<dbReference type="SUPFAM" id="SSF55874">
    <property type="entry name" value="ATPase domain of HSP90 chaperone/DNA topoisomerase II/histidine kinase"/>
    <property type="match status" value="1"/>
</dbReference>
<dbReference type="InterPro" id="IPR036097">
    <property type="entry name" value="HisK_dim/P_sf"/>
</dbReference>
<organism evidence="10 11">
    <name type="scientific">Candidatus Muproteobacteria bacterium RBG_16_62_13</name>
    <dbReference type="NCBI Taxonomy" id="1817756"/>
    <lineage>
        <taxon>Bacteria</taxon>
        <taxon>Pseudomonadati</taxon>
        <taxon>Pseudomonadota</taxon>
        <taxon>Candidatus Muproteobacteria</taxon>
    </lineage>
</organism>
<evidence type="ECO:0000256" key="7">
    <source>
        <dbReference type="SAM" id="MobiDB-lite"/>
    </source>
</evidence>
<evidence type="ECO:0000256" key="4">
    <source>
        <dbReference type="ARBA" id="ARBA00022679"/>
    </source>
</evidence>
<feature type="domain" description="Histidine kinase" evidence="8">
    <location>
        <begin position="156"/>
        <end position="376"/>
    </location>
</feature>
<dbReference type="InterPro" id="IPR004358">
    <property type="entry name" value="Sig_transdc_His_kin-like_C"/>
</dbReference>
<dbReference type="InterPro" id="IPR003661">
    <property type="entry name" value="HisK_dim/P_dom"/>
</dbReference>
<evidence type="ECO:0000313" key="11">
    <source>
        <dbReference type="Proteomes" id="UP000178379"/>
    </source>
</evidence>